<dbReference type="SUPFAM" id="SSF53244">
    <property type="entry name" value="MurD-like peptide ligases, peptide-binding domain"/>
    <property type="match status" value="1"/>
</dbReference>
<evidence type="ECO:0000259" key="15">
    <source>
        <dbReference type="Pfam" id="PF02875"/>
    </source>
</evidence>
<comment type="cofactor">
    <cofactor evidence="12">
        <name>Mg(2+)</name>
        <dbReference type="ChEBI" id="CHEBI:18420"/>
    </cofactor>
</comment>
<feature type="binding site" evidence="12">
    <location>
        <position position="189"/>
    </location>
    <ligand>
        <name>UDP-N-acetyl-alpha-D-muramoyl-L-alanyl-D-glutamate</name>
        <dbReference type="ChEBI" id="CHEBI:83900"/>
    </ligand>
</feature>
<organism evidence="17 18">
    <name type="scientific">Exobacillus caeni</name>
    <dbReference type="NCBI Taxonomy" id="2574798"/>
    <lineage>
        <taxon>Bacteria</taxon>
        <taxon>Bacillati</taxon>
        <taxon>Bacillota</taxon>
        <taxon>Bacilli</taxon>
        <taxon>Bacillales</taxon>
        <taxon>Guptibacillaceae</taxon>
        <taxon>Exobacillus</taxon>
    </lineage>
</organism>
<evidence type="ECO:0000256" key="11">
    <source>
        <dbReference type="ARBA" id="ARBA00023316"/>
    </source>
</evidence>
<feature type="binding site" evidence="12">
    <location>
        <begin position="117"/>
        <end position="123"/>
    </location>
    <ligand>
        <name>ATP</name>
        <dbReference type="ChEBI" id="CHEBI:30616"/>
    </ligand>
</feature>
<evidence type="ECO:0000313" key="18">
    <source>
        <dbReference type="Proteomes" id="UP000308230"/>
    </source>
</evidence>
<dbReference type="NCBIfam" id="NF001126">
    <property type="entry name" value="PRK00139.1-4"/>
    <property type="match status" value="1"/>
</dbReference>
<dbReference type="InterPro" id="IPR005761">
    <property type="entry name" value="UDP-N-AcMur-Glu-dNH2Pim_ligase"/>
</dbReference>
<comment type="subcellular location">
    <subcellularLocation>
        <location evidence="12 13">Cytoplasm</location>
    </subcellularLocation>
</comment>
<evidence type="ECO:0000256" key="9">
    <source>
        <dbReference type="ARBA" id="ARBA00022984"/>
    </source>
</evidence>
<dbReference type="InterPro" id="IPR018109">
    <property type="entry name" value="Folylpolyglutamate_synth_CS"/>
</dbReference>
<dbReference type="GO" id="GO:0051301">
    <property type="term" value="P:cell division"/>
    <property type="evidence" value="ECO:0007669"/>
    <property type="project" value="UniProtKB-KW"/>
</dbReference>
<dbReference type="InterPro" id="IPR036615">
    <property type="entry name" value="Mur_ligase_C_dom_sf"/>
</dbReference>
<feature type="binding site" evidence="12">
    <location>
        <begin position="162"/>
        <end position="163"/>
    </location>
    <ligand>
        <name>UDP-N-acetyl-alpha-D-muramoyl-L-alanyl-D-glutamate</name>
        <dbReference type="ChEBI" id="CHEBI:83900"/>
    </ligand>
</feature>
<dbReference type="NCBIfam" id="TIGR01085">
    <property type="entry name" value="murE"/>
    <property type="match status" value="1"/>
</dbReference>
<evidence type="ECO:0000256" key="12">
    <source>
        <dbReference type="HAMAP-Rule" id="MF_00208"/>
    </source>
</evidence>
<evidence type="ECO:0000256" key="6">
    <source>
        <dbReference type="ARBA" id="ARBA00022741"/>
    </source>
</evidence>
<evidence type="ECO:0000256" key="4">
    <source>
        <dbReference type="ARBA" id="ARBA00022598"/>
    </source>
</evidence>
<evidence type="ECO:0000256" key="5">
    <source>
        <dbReference type="ARBA" id="ARBA00022618"/>
    </source>
</evidence>
<dbReference type="RefSeq" id="WP_138126302.1">
    <property type="nucleotide sequence ID" value="NZ_SWLG01000007.1"/>
</dbReference>
<keyword evidence="7 12" id="KW-0067">ATP-binding</keyword>
<keyword evidence="10 12" id="KW-0131">Cell cycle</keyword>
<feature type="modified residue" description="N6-carboxylysine" evidence="12">
    <location>
        <position position="229"/>
    </location>
</feature>
<dbReference type="EC" id="6.3.2.-" evidence="12"/>
<keyword evidence="12" id="KW-0460">Magnesium</keyword>
<dbReference type="GO" id="GO:0000287">
    <property type="term" value="F:magnesium ion binding"/>
    <property type="evidence" value="ECO:0007669"/>
    <property type="project" value="UniProtKB-UniRule"/>
</dbReference>
<dbReference type="InterPro" id="IPR004101">
    <property type="entry name" value="Mur_ligase_C"/>
</dbReference>
<keyword evidence="5 12" id="KW-0132">Cell division</keyword>
<feature type="domain" description="Mur ligase N-terminal catalytic" evidence="14">
    <location>
        <begin position="29"/>
        <end position="96"/>
    </location>
</feature>
<evidence type="ECO:0000259" key="14">
    <source>
        <dbReference type="Pfam" id="PF01225"/>
    </source>
</evidence>
<evidence type="ECO:0000256" key="13">
    <source>
        <dbReference type="RuleBase" id="RU004135"/>
    </source>
</evidence>
<feature type="domain" description="Mur ligase C-terminal" evidence="15">
    <location>
        <begin position="340"/>
        <end position="466"/>
    </location>
</feature>
<dbReference type="Gene3D" id="3.90.190.20">
    <property type="entry name" value="Mur ligase, C-terminal domain"/>
    <property type="match status" value="1"/>
</dbReference>
<dbReference type="Pfam" id="PF02875">
    <property type="entry name" value="Mur_ligase_C"/>
    <property type="match status" value="1"/>
</dbReference>
<comment type="caution">
    <text evidence="12">Lacks conserved residue(s) required for the propagation of feature annotation.</text>
</comment>
<dbReference type="Proteomes" id="UP000308230">
    <property type="component" value="Unassembled WGS sequence"/>
</dbReference>
<dbReference type="SUPFAM" id="SSF63418">
    <property type="entry name" value="MurE/MurF N-terminal domain"/>
    <property type="match status" value="1"/>
</dbReference>
<dbReference type="EMBL" id="SWLG01000007">
    <property type="protein sequence ID" value="TLS37025.1"/>
    <property type="molecule type" value="Genomic_DNA"/>
</dbReference>
<dbReference type="Pfam" id="PF08245">
    <property type="entry name" value="Mur_ligase_M"/>
    <property type="match status" value="1"/>
</dbReference>
<accession>A0A5R9FBM5</accession>
<evidence type="ECO:0000256" key="2">
    <source>
        <dbReference type="ARBA" id="ARBA00005898"/>
    </source>
</evidence>
<dbReference type="GO" id="GO:0005737">
    <property type="term" value="C:cytoplasm"/>
    <property type="evidence" value="ECO:0007669"/>
    <property type="project" value="UniProtKB-SubCell"/>
</dbReference>
<dbReference type="PANTHER" id="PTHR23135">
    <property type="entry name" value="MUR LIGASE FAMILY MEMBER"/>
    <property type="match status" value="1"/>
</dbReference>
<dbReference type="InterPro" id="IPR035911">
    <property type="entry name" value="MurE/MurF_N"/>
</dbReference>
<keyword evidence="9 12" id="KW-0573">Peptidoglycan synthesis</keyword>
<dbReference type="GO" id="GO:0008360">
    <property type="term" value="P:regulation of cell shape"/>
    <property type="evidence" value="ECO:0007669"/>
    <property type="project" value="UniProtKB-KW"/>
</dbReference>
<keyword evidence="4 12" id="KW-0436">Ligase</keyword>
<evidence type="ECO:0000256" key="10">
    <source>
        <dbReference type="ARBA" id="ARBA00023306"/>
    </source>
</evidence>
<keyword evidence="3 12" id="KW-0963">Cytoplasm</keyword>
<evidence type="ECO:0000313" key="17">
    <source>
        <dbReference type="EMBL" id="TLS37025.1"/>
    </source>
</evidence>
<dbReference type="OrthoDB" id="9800958at2"/>
<dbReference type="GO" id="GO:0071555">
    <property type="term" value="P:cell wall organization"/>
    <property type="evidence" value="ECO:0007669"/>
    <property type="project" value="UniProtKB-KW"/>
</dbReference>
<protein>
    <recommendedName>
        <fullName evidence="12">UDP-N-acetylmuramyl-tripeptide synthetase</fullName>
        <ecNumber evidence="12">6.3.2.-</ecNumber>
    </recommendedName>
    <alternativeName>
        <fullName evidence="12">UDP-MurNAc-tripeptide synthetase</fullName>
    </alternativeName>
</protein>
<evidence type="ECO:0000256" key="1">
    <source>
        <dbReference type="ARBA" id="ARBA00004752"/>
    </source>
</evidence>
<dbReference type="SUPFAM" id="SSF53623">
    <property type="entry name" value="MurD-like peptide ligases, catalytic domain"/>
    <property type="match status" value="1"/>
</dbReference>
<feature type="domain" description="Mur ligase central" evidence="16">
    <location>
        <begin position="115"/>
        <end position="317"/>
    </location>
</feature>
<dbReference type="Gene3D" id="3.40.1390.10">
    <property type="entry name" value="MurE/MurF, N-terminal domain"/>
    <property type="match status" value="1"/>
</dbReference>
<comment type="caution">
    <text evidence="17">The sequence shown here is derived from an EMBL/GenBank/DDBJ whole genome shotgun (WGS) entry which is preliminary data.</text>
</comment>
<dbReference type="InterPro" id="IPR036565">
    <property type="entry name" value="Mur-like_cat_sf"/>
</dbReference>
<dbReference type="GO" id="GO:0009252">
    <property type="term" value="P:peptidoglycan biosynthetic process"/>
    <property type="evidence" value="ECO:0007669"/>
    <property type="project" value="UniProtKB-UniRule"/>
</dbReference>
<feature type="binding site" evidence="12">
    <location>
        <position position="195"/>
    </location>
    <ligand>
        <name>UDP-N-acetyl-alpha-D-muramoyl-L-alanyl-D-glutamate</name>
        <dbReference type="ChEBI" id="CHEBI:83900"/>
    </ligand>
</feature>
<keyword evidence="8 12" id="KW-0133">Cell shape</keyword>
<reference evidence="17 18" key="1">
    <citation type="submission" date="2019-04" db="EMBL/GenBank/DDBJ databases">
        <title>Bacillus caeni sp. nov., a bacterium isolated from mangrove sediment.</title>
        <authorList>
            <person name="Huang H."/>
            <person name="Mo K."/>
            <person name="Hu Y."/>
        </authorList>
    </citation>
    <scope>NUCLEOTIDE SEQUENCE [LARGE SCALE GENOMIC DNA]</scope>
    <source>
        <strain evidence="17 18">HB172195</strain>
    </source>
</reference>
<proteinExistence type="inferred from homology"/>
<dbReference type="PANTHER" id="PTHR23135:SF4">
    <property type="entry name" value="UDP-N-ACETYLMURAMOYL-L-ALANYL-D-GLUTAMATE--2,6-DIAMINOPIMELATE LIGASE MURE HOMOLOG, CHLOROPLASTIC"/>
    <property type="match status" value="1"/>
</dbReference>
<dbReference type="GO" id="GO:0005524">
    <property type="term" value="F:ATP binding"/>
    <property type="evidence" value="ECO:0007669"/>
    <property type="project" value="UniProtKB-UniRule"/>
</dbReference>
<dbReference type="PROSITE" id="PS01011">
    <property type="entry name" value="FOLYLPOLYGLU_SYNT_1"/>
    <property type="match status" value="1"/>
</dbReference>
<keyword evidence="11 12" id="KW-0961">Cell wall biogenesis/degradation</keyword>
<dbReference type="Gene3D" id="3.40.1190.10">
    <property type="entry name" value="Mur-like, catalytic domain"/>
    <property type="match status" value="1"/>
</dbReference>
<name>A0A5R9FBM5_9BACL</name>
<feature type="binding site" evidence="12">
    <location>
        <position position="197"/>
    </location>
    <ligand>
        <name>UDP-N-acetyl-alpha-D-muramoyl-L-alanyl-D-glutamate</name>
        <dbReference type="ChEBI" id="CHEBI:83900"/>
    </ligand>
</feature>
<dbReference type="UniPathway" id="UPA00219"/>
<dbReference type="Pfam" id="PF01225">
    <property type="entry name" value="Mur_ligase"/>
    <property type="match status" value="1"/>
</dbReference>
<keyword evidence="18" id="KW-1185">Reference proteome</keyword>
<keyword evidence="6 12" id="KW-0547">Nucleotide-binding</keyword>
<gene>
    <name evidence="12" type="primary">murE</name>
    <name evidence="17" type="ORF">FCL54_10855</name>
</gene>
<sequence length="507" mass="55917">MIIQFDQLTNVPMKNIYGPKSQHVSHLCFHSKRAKESSVFFSMKGKEKDGHHYIEEAIERGAVAVFGSNPDNIIPFAEKYPACTFLLVDDVRRAMACFSKFYYQNSDEKIRTIGVTGTNGKTTVAAYVKSLLTLLGLPTGSIGTTGIESSRKKLVYKKSTPTTPESLDLHHIFNDFYKLEDGAAVMEVSSIAIDQQRVDGIRFDTAIHTNISEEHLEYHGTFEHYLECKLKLFDQAETAVINLDDSVMGEELNRTFKGSKVTYSLSPDSPADIKAGNIETTASGTAFDLYVGGAVLKVTVPVFGDYNVANILSAIGTAMLQGYKIEEIVSALPEVKGPEGRFEIIEGPDRQRVILDYAHTPVALAKLVKEVKKLEYDRLIVMIAGIGIRDFNKMPKMAETIEGKADEIVVTVDHPGYNEPVEIIDQVMTGFDTPEAPNIHTTLTRKEGILQSLKLGGPTDIILLTSGCINGAQLVKGEEVPHSDREIIENFFRLTSYKDSSGQSCVS</sequence>
<dbReference type="HAMAP" id="MF_00208">
    <property type="entry name" value="MurE"/>
    <property type="match status" value="1"/>
</dbReference>
<comment type="PTM">
    <text evidence="12">Carboxylation is probably crucial for Mg(2+) binding and, consequently, for the gamma-phosphate positioning of ATP.</text>
</comment>
<dbReference type="InterPro" id="IPR000713">
    <property type="entry name" value="Mur_ligase_N"/>
</dbReference>
<evidence type="ECO:0000256" key="8">
    <source>
        <dbReference type="ARBA" id="ARBA00022960"/>
    </source>
</evidence>
<dbReference type="InterPro" id="IPR013221">
    <property type="entry name" value="Mur_ligase_cen"/>
</dbReference>
<comment type="pathway">
    <text evidence="1 12 13">Cell wall biogenesis; peptidoglycan biosynthesis.</text>
</comment>
<comment type="similarity">
    <text evidence="2 12">Belongs to the MurCDEF family. MurE subfamily.</text>
</comment>
<evidence type="ECO:0000256" key="3">
    <source>
        <dbReference type="ARBA" id="ARBA00022490"/>
    </source>
</evidence>
<dbReference type="AlphaFoldDB" id="A0A5R9FBM5"/>
<dbReference type="GO" id="GO:0004326">
    <property type="term" value="F:tetrahydrofolylpolyglutamate synthase activity"/>
    <property type="evidence" value="ECO:0007669"/>
    <property type="project" value="InterPro"/>
</dbReference>
<evidence type="ECO:0000256" key="7">
    <source>
        <dbReference type="ARBA" id="ARBA00022840"/>
    </source>
</evidence>
<comment type="function">
    <text evidence="12">Catalyzes the addition of an amino acid to the nucleotide precursor UDP-N-acetylmuramoyl-L-alanyl-D-glutamate (UMAG) in the biosynthesis of bacterial cell-wall peptidoglycan.</text>
</comment>
<feature type="binding site" evidence="12">
    <location>
        <position position="31"/>
    </location>
    <ligand>
        <name>UDP-N-acetyl-alpha-D-muramoyl-L-alanyl-D-glutamate</name>
        <dbReference type="ChEBI" id="CHEBI:83900"/>
    </ligand>
</feature>
<evidence type="ECO:0000259" key="16">
    <source>
        <dbReference type="Pfam" id="PF08245"/>
    </source>
</evidence>